<feature type="domain" description="HTH lysR-type" evidence="5">
    <location>
        <begin position="3"/>
        <end position="60"/>
    </location>
</feature>
<comment type="similarity">
    <text evidence="1">Belongs to the LysR transcriptional regulatory family.</text>
</comment>
<dbReference type="PRINTS" id="PR00039">
    <property type="entry name" value="HTHLYSR"/>
</dbReference>
<dbReference type="InterPro" id="IPR036388">
    <property type="entry name" value="WH-like_DNA-bd_sf"/>
</dbReference>
<dbReference type="Gene3D" id="1.10.10.10">
    <property type="entry name" value="Winged helix-like DNA-binding domain superfamily/Winged helix DNA-binding domain"/>
    <property type="match status" value="1"/>
</dbReference>
<protein>
    <submittedName>
        <fullName evidence="6">LysR family transcriptional regulator</fullName>
    </submittedName>
</protein>
<dbReference type="RefSeq" id="WP_155096823.1">
    <property type="nucleotide sequence ID" value="NZ_WMIE01000015.1"/>
</dbReference>
<dbReference type="PANTHER" id="PTHR30346:SF17">
    <property type="entry name" value="LYSR FAMILY TRANSCRIPTIONAL REGULATOR"/>
    <property type="match status" value="1"/>
</dbReference>
<dbReference type="GO" id="GO:0003700">
    <property type="term" value="F:DNA-binding transcription factor activity"/>
    <property type="evidence" value="ECO:0007669"/>
    <property type="project" value="InterPro"/>
</dbReference>
<dbReference type="InterPro" id="IPR000847">
    <property type="entry name" value="LysR_HTH_N"/>
</dbReference>
<keyword evidence="7" id="KW-1185">Reference proteome</keyword>
<evidence type="ECO:0000256" key="1">
    <source>
        <dbReference type="ARBA" id="ARBA00009437"/>
    </source>
</evidence>
<evidence type="ECO:0000259" key="5">
    <source>
        <dbReference type="PROSITE" id="PS50931"/>
    </source>
</evidence>
<dbReference type="Gene3D" id="3.40.190.10">
    <property type="entry name" value="Periplasmic binding protein-like II"/>
    <property type="match status" value="2"/>
</dbReference>
<comment type="caution">
    <text evidence="6">The sequence shown here is derived from an EMBL/GenBank/DDBJ whole genome shotgun (WGS) entry which is preliminary data.</text>
</comment>
<dbReference type="SUPFAM" id="SSF46785">
    <property type="entry name" value="Winged helix' DNA-binding domain"/>
    <property type="match status" value="1"/>
</dbReference>
<keyword evidence="4" id="KW-0804">Transcription</keyword>
<dbReference type="OrthoDB" id="9815174at2"/>
<accession>A0A6L6JFV5</accession>
<dbReference type="SUPFAM" id="SSF53850">
    <property type="entry name" value="Periplasmic binding protein-like II"/>
    <property type="match status" value="1"/>
</dbReference>
<dbReference type="CDD" id="cd08414">
    <property type="entry name" value="PBP2_LTTR_aromatics_like"/>
    <property type="match status" value="1"/>
</dbReference>
<dbReference type="GO" id="GO:0032993">
    <property type="term" value="C:protein-DNA complex"/>
    <property type="evidence" value="ECO:0007669"/>
    <property type="project" value="TreeGrafter"/>
</dbReference>
<dbReference type="InterPro" id="IPR005119">
    <property type="entry name" value="LysR_subst-bd"/>
</dbReference>
<keyword evidence="2" id="KW-0805">Transcription regulation</keyword>
<dbReference type="PANTHER" id="PTHR30346">
    <property type="entry name" value="TRANSCRIPTIONAL DUAL REGULATOR HCAR-RELATED"/>
    <property type="match status" value="1"/>
</dbReference>
<evidence type="ECO:0000256" key="3">
    <source>
        <dbReference type="ARBA" id="ARBA00023125"/>
    </source>
</evidence>
<dbReference type="Pfam" id="PF00126">
    <property type="entry name" value="HTH_1"/>
    <property type="match status" value="1"/>
</dbReference>
<reference evidence="6 7" key="1">
    <citation type="submission" date="2019-11" db="EMBL/GenBank/DDBJ databases">
        <authorList>
            <person name="Dong K."/>
        </authorList>
    </citation>
    <scope>NUCLEOTIDE SEQUENCE [LARGE SCALE GENOMIC DNA]</scope>
    <source>
        <strain evidence="6 7">NBRC 111993</strain>
    </source>
</reference>
<organism evidence="6 7">
    <name type="scientific">Paracoccus aestuariivivens</name>
    <dbReference type="NCBI Taxonomy" id="1820333"/>
    <lineage>
        <taxon>Bacteria</taxon>
        <taxon>Pseudomonadati</taxon>
        <taxon>Pseudomonadota</taxon>
        <taxon>Alphaproteobacteria</taxon>
        <taxon>Rhodobacterales</taxon>
        <taxon>Paracoccaceae</taxon>
        <taxon>Paracoccus</taxon>
    </lineage>
</organism>
<dbReference type="PROSITE" id="PS50931">
    <property type="entry name" value="HTH_LYSR"/>
    <property type="match status" value="1"/>
</dbReference>
<gene>
    <name evidence="6" type="ORF">GL286_17255</name>
</gene>
<dbReference type="EMBL" id="WMIE01000015">
    <property type="protein sequence ID" value="MTH79467.1"/>
    <property type="molecule type" value="Genomic_DNA"/>
</dbReference>
<evidence type="ECO:0000256" key="2">
    <source>
        <dbReference type="ARBA" id="ARBA00023015"/>
    </source>
</evidence>
<keyword evidence="3" id="KW-0238">DNA-binding</keyword>
<dbReference type="GO" id="GO:0003677">
    <property type="term" value="F:DNA binding"/>
    <property type="evidence" value="ECO:0007669"/>
    <property type="project" value="UniProtKB-KW"/>
</dbReference>
<evidence type="ECO:0000313" key="7">
    <source>
        <dbReference type="Proteomes" id="UP000478183"/>
    </source>
</evidence>
<evidence type="ECO:0000313" key="6">
    <source>
        <dbReference type="EMBL" id="MTH79467.1"/>
    </source>
</evidence>
<proteinExistence type="inferred from homology"/>
<dbReference type="FunFam" id="1.10.10.10:FF:000001">
    <property type="entry name" value="LysR family transcriptional regulator"/>
    <property type="match status" value="1"/>
</dbReference>
<dbReference type="AlphaFoldDB" id="A0A6L6JFV5"/>
<dbReference type="Proteomes" id="UP000478183">
    <property type="component" value="Unassembled WGS sequence"/>
</dbReference>
<dbReference type="InterPro" id="IPR036390">
    <property type="entry name" value="WH_DNA-bd_sf"/>
</dbReference>
<dbReference type="Pfam" id="PF03466">
    <property type="entry name" value="LysR_substrate"/>
    <property type="match status" value="1"/>
</dbReference>
<evidence type="ECO:0000256" key="4">
    <source>
        <dbReference type="ARBA" id="ARBA00023163"/>
    </source>
</evidence>
<sequence length="305" mass="33803">MGLELRHLRVFAALGKELHFGRAADALHLAQPALSKIVQQLEAEIGTPLLLRTTRRVELTEAGKAFLDETSTIEAQIEQAVASARNAARGIRGELRIAYTDFAINGRLPHFLRDFAAAHPQIRLNLIFMPTTSQHMALLQQTIDVGFMIGEFRHKTTSCITFDEDEYVALLPASHPLCRETSLTLEQLADENFVLGTGENWAAFRTRLFAECRSRGFFPNIVLEASNSEGIFGLVVAGVGVTIYSSCVGNLPRQGVEVRPLRNVSSKLPVTAVWGRNHKSQVLDRFINLLRRSALNENKQNTSNG</sequence>
<name>A0A6L6JFV5_9RHOB</name>